<organism evidence="2 3">
    <name type="scientific">Dokdonia pacifica</name>
    <dbReference type="NCBI Taxonomy" id="1627892"/>
    <lineage>
        <taxon>Bacteria</taxon>
        <taxon>Pseudomonadati</taxon>
        <taxon>Bacteroidota</taxon>
        <taxon>Flavobacteriia</taxon>
        <taxon>Flavobacteriales</taxon>
        <taxon>Flavobacteriaceae</taxon>
        <taxon>Dokdonia</taxon>
    </lineage>
</organism>
<accession>A0A239ATG1</accession>
<feature type="domain" description="SnoaL-like" evidence="1">
    <location>
        <begin position="13"/>
        <end position="124"/>
    </location>
</feature>
<reference evidence="2 3" key="1">
    <citation type="submission" date="2017-06" db="EMBL/GenBank/DDBJ databases">
        <authorList>
            <person name="Kim H.J."/>
            <person name="Triplett B.A."/>
        </authorList>
    </citation>
    <scope>NUCLEOTIDE SEQUENCE [LARGE SCALE GENOMIC DNA]</scope>
    <source>
        <strain evidence="2 3">DSM 25597</strain>
    </source>
</reference>
<sequence>MSNVDKQKLEVIKSYMTAYNSFDVEGMLKNLSPNVTFKNSTNEVVDLVTNGIDEFKAQAEKATSYFSNREQKIINTIQENGIITIDIDYTGTLAIDLPNGLKEGTILEMQGKSIFRFVGLQIIEINDFS</sequence>
<dbReference type="InterPro" id="IPR037401">
    <property type="entry name" value="SnoaL-like"/>
</dbReference>
<dbReference type="EMBL" id="FZNY01000005">
    <property type="protein sequence ID" value="SNR98612.1"/>
    <property type="molecule type" value="Genomic_DNA"/>
</dbReference>
<dbReference type="RefSeq" id="WP_089372367.1">
    <property type="nucleotide sequence ID" value="NZ_BMEP01000006.1"/>
</dbReference>
<dbReference type="Pfam" id="PF12680">
    <property type="entry name" value="SnoaL_2"/>
    <property type="match status" value="1"/>
</dbReference>
<protein>
    <submittedName>
        <fullName evidence="2">SnoaL-like domain-containing protein</fullName>
    </submittedName>
</protein>
<dbReference type="OrthoDB" id="582835at2"/>
<evidence type="ECO:0000313" key="2">
    <source>
        <dbReference type="EMBL" id="SNR98612.1"/>
    </source>
</evidence>
<dbReference type="InterPro" id="IPR032710">
    <property type="entry name" value="NTF2-like_dom_sf"/>
</dbReference>
<name>A0A239ATG1_9FLAO</name>
<dbReference type="Gene3D" id="3.10.450.50">
    <property type="match status" value="1"/>
</dbReference>
<proteinExistence type="predicted"/>
<evidence type="ECO:0000313" key="3">
    <source>
        <dbReference type="Proteomes" id="UP000198379"/>
    </source>
</evidence>
<gene>
    <name evidence="2" type="ORF">SAMN06265376_105110</name>
</gene>
<dbReference type="Proteomes" id="UP000198379">
    <property type="component" value="Unassembled WGS sequence"/>
</dbReference>
<dbReference type="AlphaFoldDB" id="A0A239ATG1"/>
<evidence type="ECO:0000259" key="1">
    <source>
        <dbReference type="Pfam" id="PF12680"/>
    </source>
</evidence>
<dbReference type="SUPFAM" id="SSF54427">
    <property type="entry name" value="NTF2-like"/>
    <property type="match status" value="1"/>
</dbReference>
<keyword evidence="3" id="KW-1185">Reference proteome</keyword>